<dbReference type="PROSITE" id="PS00126">
    <property type="entry name" value="PDEASE_I_1"/>
    <property type="match status" value="1"/>
</dbReference>
<dbReference type="SUPFAM" id="SSF109604">
    <property type="entry name" value="HD-domain/PDEase-like"/>
    <property type="match status" value="1"/>
</dbReference>
<comment type="similarity">
    <text evidence="6">Belongs to the cyclic nucleotide phosphodiesterase family.</text>
</comment>
<dbReference type="AlphaFoldDB" id="A0AAW1QXN4"/>
<dbReference type="PROSITE" id="PS51845">
    <property type="entry name" value="PDEASE_I_2"/>
    <property type="match status" value="1"/>
</dbReference>
<feature type="region of interest" description="Disordered" evidence="7">
    <location>
        <begin position="151"/>
        <end position="171"/>
    </location>
</feature>
<comment type="caution">
    <text evidence="9">The sequence shown here is derived from an EMBL/GenBank/DDBJ whole genome shotgun (WGS) entry which is preliminary data.</text>
</comment>
<feature type="compositionally biased region" description="Polar residues" evidence="7">
    <location>
        <begin position="151"/>
        <end position="166"/>
    </location>
</feature>
<keyword evidence="10" id="KW-1185">Reference proteome</keyword>
<evidence type="ECO:0000256" key="2">
    <source>
        <dbReference type="ARBA" id="ARBA00022801"/>
    </source>
</evidence>
<feature type="binding site" evidence="4">
    <location>
        <begin position="285"/>
        <end position="289"/>
    </location>
    <ligand>
        <name>AMP</name>
        <dbReference type="ChEBI" id="CHEBI:456215"/>
    </ligand>
</feature>
<evidence type="ECO:0000313" key="10">
    <source>
        <dbReference type="Proteomes" id="UP001438707"/>
    </source>
</evidence>
<dbReference type="InterPro" id="IPR002073">
    <property type="entry name" value="PDEase_catalytic_dom"/>
</dbReference>
<dbReference type="EC" id="3.1.4.-" evidence="6"/>
<dbReference type="Proteomes" id="UP001438707">
    <property type="component" value="Unassembled WGS sequence"/>
</dbReference>
<dbReference type="InterPro" id="IPR036971">
    <property type="entry name" value="PDEase_catalytic_dom_sf"/>
</dbReference>
<evidence type="ECO:0000313" key="9">
    <source>
        <dbReference type="EMBL" id="KAK9826226.1"/>
    </source>
</evidence>
<evidence type="ECO:0000256" key="7">
    <source>
        <dbReference type="SAM" id="MobiDB-lite"/>
    </source>
</evidence>
<accession>A0AAW1QXN4</accession>
<organism evidence="9 10">
    <name type="scientific">Apatococcus lobatus</name>
    <dbReference type="NCBI Taxonomy" id="904363"/>
    <lineage>
        <taxon>Eukaryota</taxon>
        <taxon>Viridiplantae</taxon>
        <taxon>Chlorophyta</taxon>
        <taxon>core chlorophytes</taxon>
        <taxon>Trebouxiophyceae</taxon>
        <taxon>Chlorellales</taxon>
        <taxon>Chlorellaceae</taxon>
        <taxon>Apatococcus</taxon>
    </lineage>
</organism>
<evidence type="ECO:0000259" key="8">
    <source>
        <dbReference type="PROSITE" id="PS51845"/>
    </source>
</evidence>
<dbReference type="SMART" id="SM00471">
    <property type="entry name" value="HDc"/>
    <property type="match status" value="1"/>
</dbReference>
<dbReference type="InterPro" id="IPR023088">
    <property type="entry name" value="PDEase"/>
</dbReference>
<dbReference type="GO" id="GO:0007165">
    <property type="term" value="P:signal transduction"/>
    <property type="evidence" value="ECO:0007669"/>
    <property type="project" value="InterPro"/>
</dbReference>
<feature type="binding site" evidence="5">
    <location>
        <position position="326"/>
    </location>
    <ligand>
        <name>Zn(2+)</name>
        <dbReference type="ChEBI" id="CHEBI:29105"/>
        <label>1</label>
    </ligand>
</feature>
<feature type="binding site" evidence="4">
    <location>
        <position position="514"/>
    </location>
    <ligand>
        <name>AMP</name>
        <dbReference type="ChEBI" id="CHEBI:456215"/>
    </ligand>
</feature>
<proteinExistence type="inferred from homology"/>
<keyword evidence="2 6" id="KW-0378">Hydrolase</keyword>
<evidence type="ECO:0000256" key="3">
    <source>
        <dbReference type="PIRSR" id="PIRSR623088-1"/>
    </source>
</evidence>
<feature type="binding site" evidence="5">
    <location>
        <position position="289"/>
    </location>
    <ligand>
        <name>Zn(2+)</name>
        <dbReference type="ChEBI" id="CHEBI:29105"/>
        <label>1</label>
    </ligand>
</feature>
<gene>
    <name evidence="9" type="ORF">WJX74_001194</name>
</gene>
<feature type="binding site" evidence="5">
    <location>
        <position position="327"/>
    </location>
    <ligand>
        <name>Zn(2+)</name>
        <dbReference type="ChEBI" id="CHEBI:29105"/>
        <label>2</label>
    </ligand>
</feature>
<dbReference type="PRINTS" id="PR00387">
    <property type="entry name" value="PDIESTERASE1"/>
</dbReference>
<evidence type="ECO:0000256" key="6">
    <source>
        <dbReference type="RuleBase" id="RU363067"/>
    </source>
</evidence>
<dbReference type="EMBL" id="JALJOS010000021">
    <property type="protein sequence ID" value="KAK9826226.1"/>
    <property type="molecule type" value="Genomic_DNA"/>
</dbReference>
<evidence type="ECO:0000256" key="4">
    <source>
        <dbReference type="PIRSR" id="PIRSR623088-2"/>
    </source>
</evidence>
<evidence type="ECO:0000256" key="1">
    <source>
        <dbReference type="ARBA" id="ARBA00022723"/>
    </source>
</evidence>
<dbReference type="PANTHER" id="PTHR11347">
    <property type="entry name" value="CYCLIC NUCLEOTIDE PHOSPHODIESTERASE"/>
    <property type="match status" value="1"/>
</dbReference>
<feature type="domain" description="PDEase" evidence="8">
    <location>
        <begin position="204"/>
        <end position="553"/>
    </location>
</feature>
<name>A0AAW1QXN4_9CHLO</name>
<feature type="binding site" evidence="4">
    <location>
        <position position="462"/>
    </location>
    <ligand>
        <name>AMP</name>
        <dbReference type="ChEBI" id="CHEBI:456215"/>
    </ligand>
</feature>
<dbReference type="Gene3D" id="1.10.1300.10">
    <property type="entry name" value="3'5'-cyclic nucleotide phosphodiesterase, catalytic domain"/>
    <property type="match status" value="1"/>
</dbReference>
<feature type="active site" description="Proton donor" evidence="3">
    <location>
        <position position="285"/>
    </location>
</feature>
<dbReference type="InterPro" id="IPR023174">
    <property type="entry name" value="PDEase_CS"/>
</dbReference>
<dbReference type="InterPro" id="IPR003607">
    <property type="entry name" value="HD/PDEase_dom"/>
</dbReference>
<evidence type="ECO:0000256" key="5">
    <source>
        <dbReference type="PIRSR" id="PIRSR623088-3"/>
    </source>
</evidence>
<dbReference type="GO" id="GO:0004114">
    <property type="term" value="F:3',5'-cyclic-nucleotide phosphodiesterase activity"/>
    <property type="evidence" value="ECO:0007669"/>
    <property type="project" value="InterPro"/>
</dbReference>
<feature type="binding site" evidence="4">
    <location>
        <position position="327"/>
    </location>
    <ligand>
        <name>AMP</name>
        <dbReference type="ChEBI" id="CHEBI:456215"/>
    </ligand>
</feature>
<keyword evidence="1 5" id="KW-0479">Metal-binding</keyword>
<comment type="cofactor">
    <cofactor evidence="6">
        <name>a divalent metal cation</name>
        <dbReference type="ChEBI" id="CHEBI:60240"/>
    </cofactor>
    <text evidence="6">Binds 2 divalent metal cations per subunit. Site 1 may preferentially bind zinc ions, while site 2 has a preference for magnesium and/or manganese ions.</text>
</comment>
<reference evidence="9 10" key="1">
    <citation type="journal article" date="2024" name="Nat. Commun.">
        <title>Phylogenomics reveals the evolutionary origins of lichenization in chlorophyte algae.</title>
        <authorList>
            <person name="Puginier C."/>
            <person name="Libourel C."/>
            <person name="Otte J."/>
            <person name="Skaloud P."/>
            <person name="Haon M."/>
            <person name="Grisel S."/>
            <person name="Petersen M."/>
            <person name="Berrin J.G."/>
            <person name="Delaux P.M."/>
            <person name="Dal Grande F."/>
            <person name="Keller J."/>
        </authorList>
    </citation>
    <scope>NUCLEOTIDE SEQUENCE [LARGE SCALE GENOMIC DNA]</scope>
    <source>
        <strain evidence="9 10">SAG 2145</strain>
    </source>
</reference>
<dbReference type="GO" id="GO:0046872">
    <property type="term" value="F:metal ion binding"/>
    <property type="evidence" value="ECO:0007669"/>
    <property type="project" value="UniProtKB-KW"/>
</dbReference>
<feature type="binding site" evidence="5">
    <location>
        <position position="462"/>
    </location>
    <ligand>
        <name>Zn(2+)</name>
        <dbReference type="ChEBI" id="CHEBI:29105"/>
        <label>1</label>
    </ligand>
</feature>
<dbReference type="CDD" id="cd00077">
    <property type="entry name" value="HDc"/>
    <property type="match status" value="1"/>
</dbReference>
<dbReference type="Pfam" id="PF00233">
    <property type="entry name" value="PDEase_I"/>
    <property type="match status" value="1"/>
</dbReference>
<sequence length="553" mass="60890">MARHVTVSSLAHSKEGLVISIRHVTHQAGAILKVPVKVELEPWNVAFRTDLRQEGHMETSPQTHVDTATIAEKAVALLNTVLEGGLPNLAETIAVRDAMLRATDLQQPMNLGQQLMQSSGLDDEVGQAMIDLLQANRHSSAKQLEIAQATFHRSASKPGTSNLSRHQSFDSSRRLSKDVTMKLFSSSSQIGSLAPAEYETDQQAEADYVDLALAPVVEQLLQEAADSWAFDIFQLAEQCHNRPLSSLGFYLIKGSGLISFFNLDEEKLACFLRGIEDGYIDNPYHSCTHAASVLQIIHMLVQNGLIQSGILDEPMQLSCYMAAICHDYAHPGLTNDFLIKTRHKTAVTYNDISPLENMHVSSSFMVAYTTPGADFAEPMSAVVRSMGRASVIELILGTDMKKHFSTLSRFQAIANPKAASFFSDAECPRQHSNCPAFEPGYLSNLAADQKLLVAQVALKAADIAHLAAPLGIHQRWTTQLTEEFFRQGDRERSLNMKISPLMDRDDSAGMVKSQVGFFEIVALPLFKGFVELIPACAPLLDGVMANYEYWRSL</sequence>
<feature type="binding site" evidence="5">
    <location>
        <position position="327"/>
    </location>
    <ligand>
        <name>Zn(2+)</name>
        <dbReference type="ChEBI" id="CHEBI:29105"/>
        <label>1</label>
    </ligand>
</feature>
<protein>
    <recommendedName>
        <fullName evidence="6">Phosphodiesterase</fullName>
        <ecNumber evidence="6">3.1.4.-</ecNumber>
    </recommendedName>
</protein>